<dbReference type="GO" id="GO:0005886">
    <property type="term" value="C:plasma membrane"/>
    <property type="evidence" value="ECO:0007669"/>
    <property type="project" value="UniProtKB-SubCell"/>
</dbReference>
<keyword evidence="15" id="KW-0675">Receptor</keyword>
<evidence type="ECO:0000256" key="12">
    <source>
        <dbReference type="ARBA" id="ARBA00022989"/>
    </source>
</evidence>
<evidence type="ECO:0000256" key="20">
    <source>
        <dbReference type="SAM" id="Phobius"/>
    </source>
</evidence>
<evidence type="ECO:0000256" key="19">
    <source>
        <dbReference type="PROSITE-ProRule" id="PRU10141"/>
    </source>
</evidence>
<dbReference type="Gene3D" id="3.30.200.20">
    <property type="entry name" value="Phosphorylase Kinase, domain 1"/>
    <property type="match status" value="2"/>
</dbReference>
<feature type="transmembrane region" description="Helical" evidence="20">
    <location>
        <begin position="977"/>
        <end position="998"/>
    </location>
</feature>
<evidence type="ECO:0000256" key="18">
    <source>
        <dbReference type="ARBA" id="ARBA00048679"/>
    </source>
</evidence>
<keyword evidence="5" id="KW-0808">Transferase</keyword>
<dbReference type="InterPro" id="IPR001245">
    <property type="entry name" value="Ser-Thr/Tyr_kinase_cat_dom"/>
</dbReference>
<comment type="catalytic activity">
    <reaction evidence="17">
        <text>L-threonyl-[protein] + ATP = O-phospho-L-threonyl-[protein] + ADP + H(+)</text>
        <dbReference type="Rhea" id="RHEA:46608"/>
        <dbReference type="Rhea" id="RHEA-COMP:11060"/>
        <dbReference type="Rhea" id="RHEA-COMP:11605"/>
        <dbReference type="ChEBI" id="CHEBI:15378"/>
        <dbReference type="ChEBI" id="CHEBI:30013"/>
        <dbReference type="ChEBI" id="CHEBI:30616"/>
        <dbReference type="ChEBI" id="CHEBI:61977"/>
        <dbReference type="ChEBI" id="CHEBI:456216"/>
        <dbReference type="EC" id="2.7.11.1"/>
    </reaction>
</comment>
<dbReference type="PROSITE" id="PS50011">
    <property type="entry name" value="PROTEIN_KINASE_DOM"/>
    <property type="match status" value="2"/>
</dbReference>
<dbReference type="Pfam" id="PF07714">
    <property type="entry name" value="PK_Tyr_Ser-Thr"/>
    <property type="match status" value="2"/>
</dbReference>
<feature type="binding site" evidence="19">
    <location>
        <position position="1074"/>
    </location>
    <ligand>
        <name>ATP</name>
        <dbReference type="ChEBI" id="CHEBI:30616"/>
    </ligand>
</feature>
<dbReference type="PANTHER" id="PTHR27002">
    <property type="entry name" value="RECEPTOR-LIKE SERINE/THREONINE-PROTEIN KINASE SD1-8"/>
    <property type="match status" value="1"/>
</dbReference>
<feature type="domain" description="LysM" evidence="25">
    <location>
        <begin position="185"/>
        <end position="229"/>
    </location>
</feature>
<evidence type="ECO:0000313" key="26">
    <source>
        <dbReference type="EMBL" id="KAL0010473.1"/>
    </source>
</evidence>
<evidence type="ECO:0000256" key="14">
    <source>
        <dbReference type="ARBA" id="ARBA00023157"/>
    </source>
</evidence>
<comment type="caution">
    <text evidence="26">The sequence shown here is derived from an EMBL/GenBank/DDBJ whole genome shotgun (WGS) entry which is preliminary data.</text>
</comment>
<evidence type="ECO:0000256" key="7">
    <source>
        <dbReference type="ARBA" id="ARBA00022729"/>
    </source>
</evidence>
<feature type="domain" description="Protein kinase" evidence="22">
    <location>
        <begin position="344"/>
        <end position="633"/>
    </location>
</feature>
<dbReference type="PROSITE" id="PS51782">
    <property type="entry name" value="LYSM"/>
    <property type="match status" value="1"/>
</dbReference>
<dbReference type="InterPro" id="IPR056562">
    <property type="entry name" value="LysM2_CERK1_LYK3_4_5"/>
</dbReference>
<dbReference type="InterPro" id="IPR008271">
    <property type="entry name" value="Ser/Thr_kinase_AS"/>
</dbReference>
<dbReference type="Pfam" id="PF23446">
    <property type="entry name" value="LysM1_NFP_LYK"/>
    <property type="match status" value="1"/>
</dbReference>
<keyword evidence="27" id="KW-1185">Reference proteome</keyword>
<sequence length="1364" mass="154307">MKKYNLCSICSVLLLVVLLKQHPSKAQQPYVSHYTTDCLQDRNITNGFKCNGAEASCQSYLTFRSTPSYGSPLSIGQLLGANISFFAEINNFTISQIIPTDTQAIIPVNCSCLGEYYQHNSSYQVLLNDNYFSIANNTYQGLTTCQALMRQNPAEDTSVGMNVNVPLRCACPTLNQTASGFKYLLTYMIAWGDSISSIADLFGADKQSILDANELPEDSLIYAFTPLLVPLKREPPISIKSVILDADNWGNNSKNRWANRWWIWFIVTIGGIIIALLCFLYHSKWKKQKAEGERKKKQKMLLMELGGNAITCNVHDKMKKQSKDGQDGLQTFSFKSIYDATSNFSSENKLGVGSFGPIYKGKLPDGKEIAIKRLSISSGQGLLEFKNEVVLIAKLQHINLVRLLGFCIQEEENILIYEYMPNKKYAMNGVVSIKNDVFSLGGLLLEIISGKKNNSYYHFEYPLNLIGYVITSYFIRLIWEITANFASCHRYMKRPQLSAVEFGEVREKQRQRPGGEEKICAQVLPRSSESIRGGFMVMEPAYSESNTLVQGQQLKDGQYLASASGNYKLGFFSGSGRNRYVGIWHKQEDVENAGTDWKPLWDADYGRNRQNNVGHSRADEKPVWVANRNTPVLDSSGILTIGNDGHLKILHDGGVEIVLFSVPLVNNASATLLDSGNFVVHELNSDGSIKQVLWQSFDYPTDTLLPGMKIGINTKTGQNWSLTSWSNEGDPASGSFKLGMDPDNTNQLIIWWQGEIYWVSGHWQNSSSSFSLPHLLSNDVYYHFSYHSNKKEKYFKYFVYKDVISFQRLSLDGSGALWGMTTNDALHIKVFLECERPSFRDGCFGRKYEKCVAGKGFTARKGIMSQSGFKFNEEDKLTLNDCKAMCMNYCFCHAYASTNEDETGCEIWGTDWQNFVKKNSDDYRNIYFRPSPYDFESKGSQLLFLCIITAVIGGLFILALLYYFVWIKFRATAKPRIWITIKTIGGLIVLMFRSIYYVTQEKLRSFGMKNREKDILLHELGRRDGKKSHELQFFSFESIAAATNNFTSTSKLGEGGFGSVYKGQLPDGQEVAIKRLSRNSGQGFLEFKNEAILIAKLQHTNLVRLVGCCIHKEERMLIYEYMPNKSLDSFLFDPVKKNILDWKKRFNIIQGIIQGLLYLHNYSRLRIIHRDLKASNILLDNEMNPKISDFGMARIFGSNDSEVNTNRVVGTYGYMPPEYVIEGVFSTKSDVFSFGVLLLEIVSGQKNYSSYHSERPLNLIGYAWELWGEGRGLELIDPTFGDLNHTDQVLRCIHVGLLCVQENPIDRPAMLDVIFMIYNEANKLPAPKQPAFFLGKNMPEGGIVECRPENCSSNRVSISEMVAR</sequence>
<keyword evidence="9 19" id="KW-0547">Nucleotide-binding</keyword>
<dbReference type="Gene3D" id="1.10.510.10">
    <property type="entry name" value="Transferase(Phosphotransferase) domain 1"/>
    <property type="match status" value="1"/>
</dbReference>
<protein>
    <recommendedName>
        <fullName evidence="2">non-specific serine/threonine protein kinase</fullName>
        <ecNumber evidence="2">2.7.11.1</ecNumber>
    </recommendedName>
</protein>
<dbReference type="CDD" id="cd01098">
    <property type="entry name" value="PAN_AP_plant"/>
    <property type="match status" value="1"/>
</dbReference>
<dbReference type="PROSITE" id="PS00108">
    <property type="entry name" value="PROTEIN_KINASE_ST"/>
    <property type="match status" value="1"/>
</dbReference>
<dbReference type="EMBL" id="JAZDWU010000002">
    <property type="protein sequence ID" value="KAL0010473.1"/>
    <property type="molecule type" value="Genomic_DNA"/>
</dbReference>
<feature type="domain" description="Protein kinase" evidence="22">
    <location>
        <begin position="1046"/>
        <end position="1332"/>
    </location>
</feature>
<feature type="chain" id="PRO_5043363032" description="non-specific serine/threonine protein kinase" evidence="21">
    <location>
        <begin position="27"/>
        <end position="1364"/>
    </location>
</feature>
<dbReference type="Gene3D" id="3.10.350.10">
    <property type="entry name" value="LysM domain"/>
    <property type="match status" value="1"/>
</dbReference>
<dbReference type="Pfam" id="PF23472">
    <property type="entry name" value="LysM2_CERK1_LYK3_4_5"/>
    <property type="match status" value="1"/>
</dbReference>
<comment type="catalytic activity">
    <reaction evidence="18">
        <text>L-seryl-[protein] + ATP = O-phospho-L-seryl-[protein] + ADP + H(+)</text>
        <dbReference type="Rhea" id="RHEA:17989"/>
        <dbReference type="Rhea" id="RHEA-COMP:9863"/>
        <dbReference type="Rhea" id="RHEA-COMP:11604"/>
        <dbReference type="ChEBI" id="CHEBI:15378"/>
        <dbReference type="ChEBI" id="CHEBI:29999"/>
        <dbReference type="ChEBI" id="CHEBI:30616"/>
        <dbReference type="ChEBI" id="CHEBI:83421"/>
        <dbReference type="ChEBI" id="CHEBI:456216"/>
        <dbReference type="EC" id="2.7.11.1"/>
    </reaction>
</comment>
<evidence type="ECO:0000256" key="11">
    <source>
        <dbReference type="ARBA" id="ARBA00022840"/>
    </source>
</evidence>
<feature type="transmembrane region" description="Helical" evidence="20">
    <location>
        <begin position="261"/>
        <end position="281"/>
    </location>
</feature>
<dbReference type="Proteomes" id="UP001459277">
    <property type="component" value="Unassembled WGS sequence"/>
</dbReference>
<dbReference type="PANTHER" id="PTHR27002:SF1107">
    <property type="entry name" value="RECEPTOR-LIKE SERINE_THREONINE-PROTEIN KINASE"/>
    <property type="match status" value="1"/>
</dbReference>
<keyword evidence="3" id="KW-1003">Cell membrane</keyword>
<accession>A0AAW2DIK2</accession>
<dbReference type="Gene3D" id="2.90.10.10">
    <property type="entry name" value="Bulb-type lectin domain"/>
    <property type="match status" value="1"/>
</dbReference>
<evidence type="ECO:0000256" key="6">
    <source>
        <dbReference type="ARBA" id="ARBA00022692"/>
    </source>
</evidence>
<dbReference type="InterPro" id="IPR056561">
    <property type="entry name" value="NFP_LYK_LysM1"/>
</dbReference>
<dbReference type="InterPro" id="IPR000719">
    <property type="entry name" value="Prot_kinase_dom"/>
</dbReference>
<dbReference type="FunFam" id="3.30.200.20:FF:000195">
    <property type="entry name" value="G-type lectin S-receptor-like serine/threonine-protein kinase"/>
    <property type="match status" value="1"/>
</dbReference>
<dbReference type="Pfam" id="PF23473">
    <property type="entry name" value="LysM3_LYK4_5"/>
    <property type="match status" value="1"/>
</dbReference>
<gene>
    <name evidence="26" type="ORF">SO802_005581</name>
</gene>
<keyword evidence="16" id="KW-0325">Glycoprotein</keyword>
<dbReference type="InterPro" id="IPR017441">
    <property type="entry name" value="Protein_kinase_ATP_BS"/>
</dbReference>
<keyword evidence="14" id="KW-1015">Disulfide bond</keyword>
<dbReference type="CDD" id="cd00118">
    <property type="entry name" value="LysM"/>
    <property type="match status" value="1"/>
</dbReference>
<comment type="subcellular location">
    <subcellularLocation>
        <location evidence="1">Cell membrane</location>
        <topology evidence="1">Single-pass type I membrane protein</topology>
    </subcellularLocation>
</comment>
<evidence type="ECO:0000256" key="21">
    <source>
        <dbReference type="SAM" id="SignalP"/>
    </source>
</evidence>
<dbReference type="SMART" id="SM00108">
    <property type="entry name" value="B_lectin"/>
    <property type="match status" value="1"/>
</dbReference>
<dbReference type="FunFam" id="3.30.200.20:FF:000330">
    <property type="entry name" value="G-type lectin S-receptor-like serine/threonine-protein kinase At4g03230"/>
    <property type="match status" value="1"/>
</dbReference>
<dbReference type="InterPro" id="IPR001480">
    <property type="entry name" value="Bulb-type_lectin_dom"/>
</dbReference>
<evidence type="ECO:0000259" key="24">
    <source>
        <dbReference type="PROSITE" id="PS50948"/>
    </source>
</evidence>
<dbReference type="SUPFAM" id="SSF56112">
    <property type="entry name" value="Protein kinase-like (PK-like)"/>
    <property type="match status" value="2"/>
</dbReference>
<evidence type="ECO:0000256" key="3">
    <source>
        <dbReference type="ARBA" id="ARBA00022475"/>
    </source>
</evidence>
<dbReference type="CDD" id="cd14066">
    <property type="entry name" value="STKc_IRAK"/>
    <property type="match status" value="1"/>
</dbReference>
<keyword evidence="10" id="KW-0418">Kinase</keyword>
<evidence type="ECO:0000256" key="5">
    <source>
        <dbReference type="ARBA" id="ARBA00022679"/>
    </source>
</evidence>
<dbReference type="GO" id="GO:0005524">
    <property type="term" value="F:ATP binding"/>
    <property type="evidence" value="ECO:0007669"/>
    <property type="project" value="UniProtKB-UniRule"/>
</dbReference>
<keyword evidence="13 20" id="KW-0472">Membrane</keyword>
<dbReference type="GO" id="GO:0030246">
    <property type="term" value="F:carbohydrate binding"/>
    <property type="evidence" value="ECO:0007669"/>
    <property type="project" value="UniProtKB-KW"/>
</dbReference>
<dbReference type="FunFam" id="1.10.510.10:FF:000060">
    <property type="entry name" value="G-type lectin S-receptor-like serine/threonine-protein kinase"/>
    <property type="match status" value="1"/>
</dbReference>
<dbReference type="PROSITE" id="PS50927">
    <property type="entry name" value="BULB_LECTIN"/>
    <property type="match status" value="1"/>
</dbReference>
<feature type="domain" description="Bulb-type lectin" evidence="23">
    <location>
        <begin position="545"/>
        <end position="693"/>
    </location>
</feature>
<dbReference type="InterPro" id="IPR003609">
    <property type="entry name" value="Pan_app"/>
</dbReference>
<dbReference type="PROSITE" id="PS00107">
    <property type="entry name" value="PROTEIN_KINASE_ATP"/>
    <property type="match status" value="1"/>
</dbReference>
<evidence type="ECO:0000256" key="13">
    <source>
        <dbReference type="ARBA" id="ARBA00023136"/>
    </source>
</evidence>
<evidence type="ECO:0000256" key="1">
    <source>
        <dbReference type="ARBA" id="ARBA00004251"/>
    </source>
</evidence>
<evidence type="ECO:0000256" key="8">
    <source>
        <dbReference type="ARBA" id="ARBA00022734"/>
    </source>
</evidence>
<dbReference type="Pfam" id="PF01453">
    <property type="entry name" value="B_lectin"/>
    <property type="match status" value="1"/>
</dbReference>
<dbReference type="InterPro" id="IPR011009">
    <property type="entry name" value="Kinase-like_dom_sf"/>
</dbReference>
<evidence type="ECO:0000259" key="23">
    <source>
        <dbReference type="PROSITE" id="PS50927"/>
    </source>
</evidence>
<dbReference type="SMART" id="SM00220">
    <property type="entry name" value="S_TKc"/>
    <property type="match status" value="1"/>
</dbReference>
<dbReference type="SMART" id="SM00257">
    <property type="entry name" value="LysM"/>
    <property type="match status" value="1"/>
</dbReference>
<feature type="domain" description="Apple" evidence="24">
    <location>
        <begin position="851"/>
        <end position="931"/>
    </location>
</feature>
<organism evidence="26 27">
    <name type="scientific">Lithocarpus litseifolius</name>
    <dbReference type="NCBI Taxonomy" id="425828"/>
    <lineage>
        <taxon>Eukaryota</taxon>
        <taxon>Viridiplantae</taxon>
        <taxon>Streptophyta</taxon>
        <taxon>Embryophyta</taxon>
        <taxon>Tracheophyta</taxon>
        <taxon>Spermatophyta</taxon>
        <taxon>Magnoliopsida</taxon>
        <taxon>eudicotyledons</taxon>
        <taxon>Gunneridae</taxon>
        <taxon>Pentapetalae</taxon>
        <taxon>rosids</taxon>
        <taxon>fabids</taxon>
        <taxon>Fagales</taxon>
        <taxon>Fagaceae</taxon>
        <taxon>Lithocarpus</taxon>
    </lineage>
</organism>
<dbReference type="GO" id="GO:0004674">
    <property type="term" value="F:protein serine/threonine kinase activity"/>
    <property type="evidence" value="ECO:0007669"/>
    <property type="project" value="UniProtKB-KW"/>
</dbReference>
<keyword evidence="12 20" id="KW-1133">Transmembrane helix</keyword>
<keyword evidence="4" id="KW-0723">Serine/threonine-protein kinase</keyword>
<evidence type="ECO:0000313" key="27">
    <source>
        <dbReference type="Proteomes" id="UP001459277"/>
    </source>
</evidence>
<dbReference type="PROSITE" id="PS50948">
    <property type="entry name" value="PAN"/>
    <property type="match status" value="1"/>
</dbReference>
<name>A0AAW2DIK2_9ROSI</name>
<dbReference type="EC" id="2.7.11.1" evidence="2"/>
<dbReference type="InterPro" id="IPR056563">
    <property type="entry name" value="LysM3_LYK4_5"/>
</dbReference>
<dbReference type="InterPro" id="IPR036426">
    <property type="entry name" value="Bulb-type_lectin_dom_sf"/>
</dbReference>
<dbReference type="CDD" id="cd00028">
    <property type="entry name" value="B_lectin"/>
    <property type="match status" value="1"/>
</dbReference>
<evidence type="ECO:0000256" key="16">
    <source>
        <dbReference type="ARBA" id="ARBA00023180"/>
    </source>
</evidence>
<reference evidence="26 27" key="1">
    <citation type="submission" date="2024-01" db="EMBL/GenBank/DDBJ databases">
        <title>A telomere-to-telomere, gap-free genome of sweet tea (Lithocarpus litseifolius).</title>
        <authorList>
            <person name="Zhou J."/>
        </authorList>
    </citation>
    <scope>NUCLEOTIDE SEQUENCE [LARGE SCALE GENOMIC DNA]</scope>
    <source>
        <strain evidence="26">Zhou-2022a</strain>
        <tissue evidence="26">Leaf</tissue>
    </source>
</reference>
<dbReference type="InterPro" id="IPR036779">
    <property type="entry name" value="LysM_dom_sf"/>
</dbReference>
<evidence type="ECO:0000259" key="25">
    <source>
        <dbReference type="PROSITE" id="PS51782"/>
    </source>
</evidence>
<proteinExistence type="predicted"/>
<keyword evidence="8" id="KW-0430">Lectin</keyword>
<evidence type="ECO:0000256" key="15">
    <source>
        <dbReference type="ARBA" id="ARBA00023170"/>
    </source>
</evidence>
<evidence type="ECO:0000256" key="17">
    <source>
        <dbReference type="ARBA" id="ARBA00047899"/>
    </source>
</evidence>
<evidence type="ECO:0000256" key="2">
    <source>
        <dbReference type="ARBA" id="ARBA00012513"/>
    </source>
</evidence>
<evidence type="ECO:0000256" key="4">
    <source>
        <dbReference type="ARBA" id="ARBA00022527"/>
    </source>
</evidence>
<keyword evidence="6 20" id="KW-0812">Transmembrane</keyword>
<dbReference type="SUPFAM" id="SSF51110">
    <property type="entry name" value="alpha-D-mannose-specific plant lectins"/>
    <property type="match status" value="1"/>
</dbReference>
<keyword evidence="7 21" id="KW-0732">Signal</keyword>
<feature type="signal peptide" evidence="21">
    <location>
        <begin position="1"/>
        <end position="26"/>
    </location>
</feature>
<keyword evidence="11 19" id="KW-0067">ATP-binding</keyword>
<feature type="transmembrane region" description="Helical" evidence="20">
    <location>
        <begin position="942"/>
        <end position="965"/>
    </location>
</feature>
<dbReference type="InterPro" id="IPR018392">
    <property type="entry name" value="LysM"/>
</dbReference>
<evidence type="ECO:0000256" key="9">
    <source>
        <dbReference type="ARBA" id="ARBA00022741"/>
    </source>
</evidence>
<evidence type="ECO:0000259" key="22">
    <source>
        <dbReference type="PROSITE" id="PS50011"/>
    </source>
</evidence>
<evidence type="ECO:0000256" key="10">
    <source>
        <dbReference type="ARBA" id="ARBA00022777"/>
    </source>
</evidence>
<dbReference type="Pfam" id="PF08276">
    <property type="entry name" value="PAN_2"/>
    <property type="match status" value="1"/>
</dbReference>